<keyword evidence="3" id="KW-1185">Reference proteome</keyword>
<feature type="compositionally biased region" description="Polar residues" evidence="1">
    <location>
        <begin position="24"/>
        <end position="33"/>
    </location>
</feature>
<dbReference type="EMBL" id="KN833101">
    <property type="protein sequence ID" value="KIM72924.1"/>
    <property type="molecule type" value="Genomic_DNA"/>
</dbReference>
<dbReference type="HOGENOM" id="CLU_903489_0_0_1"/>
<name>A0A0C3EY76_PILCF</name>
<accession>A0A0C3EY76</accession>
<feature type="compositionally biased region" description="Low complexity" evidence="1">
    <location>
        <begin position="239"/>
        <end position="269"/>
    </location>
</feature>
<dbReference type="Proteomes" id="UP000054166">
    <property type="component" value="Unassembled WGS sequence"/>
</dbReference>
<gene>
    <name evidence="2" type="ORF">PILCRDRAFT_15690</name>
</gene>
<reference evidence="2 3" key="1">
    <citation type="submission" date="2014-04" db="EMBL/GenBank/DDBJ databases">
        <authorList>
            <consortium name="DOE Joint Genome Institute"/>
            <person name="Kuo A."/>
            <person name="Tarkka M."/>
            <person name="Buscot F."/>
            <person name="Kohler A."/>
            <person name="Nagy L.G."/>
            <person name="Floudas D."/>
            <person name="Copeland A."/>
            <person name="Barry K.W."/>
            <person name="Cichocki N."/>
            <person name="Veneault-Fourrey C."/>
            <person name="LaButti K."/>
            <person name="Lindquist E.A."/>
            <person name="Lipzen A."/>
            <person name="Lundell T."/>
            <person name="Morin E."/>
            <person name="Murat C."/>
            <person name="Sun H."/>
            <person name="Tunlid A."/>
            <person name="Henrissat B."/>
            <person name="Grigoriev I.V."/>
            <person name="Hibbett D.S."/>
            <person name="Martin F."/>
            <person name="Nordberg H.P."/>
            <person name="Cantor M.N."/>
            <person name="Hua S.X."/>
        </authorList>
    </citation>
    <scope>NUCLEOTIDE SEQUENCE [LARGE SCALE GENOMIC DNA]</scope>
    <source>
        <strain evidence="2 3">F 1598</strain>
    </source>
</reference>
<sequence length="269" mass="29854">MEKGGEEMERQEGMQVPSRGFCDTTESPSTSCSPDADQNRALPNARPHHRRHIVVTTPPPTPIIHHCAPETELQQLGFGFLALNPQPRLAQPNARPHHCHHLVATTPPPPPIIQQHYFQRRAPNRALPNARPHHHRHLVITTPPPPPITHHCYFQQHAPNRALVGRFWVFDPKPTTPACAAQHATPPPPSPHPPHPTTSPHRPPLPFHTVRPKPSYNSSVSRFWPKPPPRASRFQPNGHTTTATTTTPSHHPSTSSPAAVSHSVPETEP</sequence>
<feature type="compositionally biased region" description="Pro residues" evidence="1">
    <location>
        <begin position="185"/>
        <end position="206"/>
    </location>
</feature>
<organism evidence="2 3">
    <name type="scientific">Piloderma croceum (strain F 1598)</name>
    <dbReference type="NCBI Taxonomy" id="765440"/>
    <lineage>
        <taxon>Eukaryota</taxon>
        <taxon>Fungi</taxon>
        <taxon>Dikarya</taxon>
        <taxon>Basidiomycota</taxon>
        <taxon>Agaricomycotina</taxon>
        <taxon>Agaricomycetes</taxon>
        <taxon>Agaricomycetidae</taxon>
        <taxon>Atheliales</taxon>
        <taxon>Atheliaceae</taxon>
        <taxon>Piloderma</taxon>
    </lineage>
</organism>
<reference evidence="3" key="2">
    <citation type="submission" date="2015-01" db="EMBL/GenBank/DDBJ databases">
        <title>Evolutionary Origins and Diversification of the Mycorrhizal Mutualists.</title>
        <authorList>
            <consortium name="DOE Joint Genome Institute"/>
            <consortium name="Mycorrhizal Genomics Consortium"/>
            <person name="Kohler A."/>
            <person name="Kuo A."/>
            <person name="Nagy L.G."/>
            <person name="Floudas D."/>
            <person name="Copeland A."/>
            <person name="Barry K.W."/>
            <person name="Cichocki N."/>
            <person name="Veneault-Fourrey C."/>
            <person name="LaButti K."/>
            <person name="Lindquist E.A."/>
            <person name="Lipzen A."/>
            <person name="Lundell T."/>
            <person name="Morin E."/>
            <person name="Murat C."/>
            <person name="Riley R."/>
            <person name="Ohm R."/>
            <person name="Sun H."/>
            <person name="Tunlid A."/>
            <person name="Henrissat B."/>
            <person name="Grigoriev I.V."/>
            <person name="Hibbett D.S."/>
            <person name="Martin F."/>
        </authorList>
    </citation>
    <scope>NUCLEOTIDE SEQUENCE [LARGE SCALE GENOMIC DNA]</scope>
    <source>
        <strain evidence="3">F 1598</strain>
    </source>
</reference>
<feature type="region of interest" description="Disordered" evidence="1">
    <location>
        <begin position="177"/>
        <end position="269"/>
    </location>
</feature>
<evidence type="ECO:0000313" key="2">
    <source>
        <dbReference type="EMBL" id="KIM72924.1"/>
    </source>
</evidence>
<dbReference type="InParanoid" id="A0A0C3EY76"/>
<feature type="region of interest" description="Disordered" evidence="1">
    <location>
        <begin position="1"/>
        <end position="51"/>
    </location>
</feature>
<evidence type="ECO:0000256" key="1">
    <source>
        <dbReference type="SAM" id="MobiDB-lite"/>
    </source>
</evidence>
<protein>
    <submittedName>
        <fullName evidence="2">Uncharacterized protein</fullName>
    </submittedName>
</protein>
<evidence type="ECO:0000313" key="3">
    <source>
        <dbReference type="Proteomes" id="UP000054166"/>
    </source>
</evidence>
<dbReference type="AlphaFoldDB" id="A0A0C3EY76"/>
<feature type="compositionally biased region" description="Basic and acidic residues" evidence="1">
    <location>
        <begin position="1"/>
        <end position="12"/>
    </location>
</feature>
<proteinExistence type="predicted"/>